<dbReference type="EMBL" id="JAEPDI010000003">
    <property type="protein sequence ID" value="MCG7938513.1"/>
    <property type="molecule type" value="Genomic_DNA"/>
</dbReference>
<dbReference type="AlphaFoldDB" id="A0A9E4K3V2"/>
<name>A0A9E4K3V2_9GAMM</name>
<evidence type="ECO:0000313" key="2">
    <source>
        <dbReference type="Proteomes" id="UP000886687"/>
    </source>
</evidence>
<gene>
    <name evidence="1" type="ORF">JAZ04_06605</name>
</gene>
<evidence type="ECO:0000313" key="1">
    <source>
        <dbReference type="EMBL" id="MCG7938513.1"/>
    </source>
</evidence>
<organism evidence="1 2">
    <name type="scientific">Candidatus Thiodiazotropha lotti</name>
    <dbReference type="NCBI Taxonomy" id="2792787"/>
    <lineage>
        <taxon>Bacteria</taxon>
        <taxon>Pseudomonadati</taxon>
        <taxon>Pseudomonadota</taxon>
        <taxon>Gammaproteobacteria</taxon>
        <taxon>Chromatiales</taxon>
        <taxon>Sedimenticolaceae</taxon>
        <taxon>Candidatus Thiodiazotropha</taxon>
    </lineage>
</organism>
<reference evidence="1" key="1">
    <citation type="journal article" date="2021" name="Proc. Natl. Acad. Sci. U.S.A.">
        <title>Global biogeography of chemosynthetic symbionts reveals both localized and globally distributed symbiont groups. .</title>
        <authorList>
            <person name="Osvatic J.T."/>
            <person name="Wilkins L.G.E."/>
            <person name="Leibrecht L."/>
            <person name="Leray M."/>
            <person name="Zauner S."/>
            <person name="Polzin J."/>
            <person name="Camacho Y."/>
            <person name="Gros O."/>
            <person name="van Gils J.A."/>
            <person name="Eisen J.A."/>
            <person name="Petersen J.M."/>
            <person name="Yuen B."/>
        </authorList>
    </citation>
    <scope>NUCLEOTIDE SEQUENCE</scope>
    <source>
        <strain evidence="1">MAGL173</strain>
    </source>
</reference>
<proteinExistence type="predicted"/>
<protein>
    <submittedName>
        <fullName evidence="1">Uncharacterized protein</fullName>
    </submittedName>
</protein>
<sequence length="62" mass="6832">MLPCLLIAGMGDVFRRLLSNPQCVGFVDPFNDLFGLLNTPDCFTRDMQKVAMPSLLSQLTGL</sequence>
<accession>A0A9E4K3V2</accession>
<dbReference type="Proteomes" id="UP000886687">
    <property type="component" value="Unassembled WGS sequence"/>
</dbReference>
<comment type="caution">
    <text evidence="1">The sequence shown here is derived from an EMBL/GenBank/DDBJ whole genome shotgun (WGS) entry which is preliminary data.</text>
</comment>